<accession>A0A9D3VX32</accession>
<evidence type="ECO:0000313" key="2">
    <source>
        <dbReference type="EMBL" id="KAH1098443.1"/>
    </source>
</evidence>
<reference evidence="2 3" key="1">
    <citation type="journal article" date="2021" name="Plant Biotechnol. J.">
        <title>Multi-omics assisted identification of the key and species-specific regulatory components of drought-tolerant mechanisms in Gossypium stocksii.</title>
        <authorList>
            <person name="Yu D."/>
            <person name="Ke L."/>
            <person name="Zhang D."/>
            <person name="Wu Y."/>
            <person name="Sun Y."/>
            <person name="Mei J."/>
            <person name="Sun J."/>
            <person name="Sun Y."/>
        </authorList>
    </citation>
    <scope>NUCLEOTIDE SEQUENCE [LARGE SCALE GENOMIC DNA]</scope>
    <source>
        <strain evidence="3">cv. E1</strain>
        <tissue evidence="2">Leaf</tissue>
    </source>
</reference>
<dbReference type="Proteomes" id="UP000828251">
    <property type="component" value="Unassembled WGS sequence"/>
</dbReference>
<evidence type="ECO:0000256" key="1">
    <source>
        <dbReference type="SAM" id="MobiDB-lite"/>
    </source>
</evidence>
<feature type="compositionally biased region" description="Basic and acidic residues" evidence="1">
    <location>
        <begin position="30"/>
        <end position="39"/>
    </location>
</feature>
<dbReference type="AlphaFoldDB" id="A0A9D3VX32"/>
<sequence length="82" mass="9332">MVFGDGLGRKRGNRAFKGGGEMFRRKGLRQQREREEVFGGHENGSFEGKKGEFVKKEMEALNLYGCMPVFPSSRLGDFFMGY</sequence>
<organism evidence="2 3">
    <name type="scientific">Gossypium stocksii</name>
    <dbReference type="NCBI Taxonomy" id="47602"/>
    <lineage>
        <taxon>Eukaryota</taxon>
        <taxon>Viridiplantae</taxon>
        <taxon>Streptophyta</taxon>
        <taxon>Embryophyta</taxon>
        <taxon>Tracheophyta</taxon>
        <taxon>Spermatophyta</taxon>
        <taxon>Magnoliopsida</taxon>
        <taxon>eudicotyledons</taxon>
        <taxon>Gunneridae</taxon>
        <taxon>Pentapetalae</taxon>
        <taxon>rosids</taxon>
        <taxon>malvids</taxon>
        <taxon>Malvales</taxon>
        <taxon>Malvaceae</taxon>
        <taxon>Malvoideae</taxon>
        <taxon>Gossypium</taxon>
    </lineage>
</organism>
<proteinExistence type="predicted"/>
<protein>
    <submittedName>
        <fullName evidence="2">Uncharacterized protein</fullName>
    </submittedName>
</protein>
<keyword evidence="3" id="KW-1185">Reference proteome</keyword>
<dbReference type="EMBL" id="JAIQCV010000005">
    <property type="protein sequence ID" value="KAH1098443.1"/>
    <property type="molecule type" value="Genomic_DNA"/>
</dbReference>
<gene>
    <name evidence="2" type="ORF">J1N35_015364</name>
</gene>
<feature type="region of interest" description="Disordered" evidence="1">
    <location>
        <begin position="1"/>
        <end position="43"/>
    </location>
</feature>
<comment type="caution">
    <text evidence="2">The sequence shown here is derived from an EMBL/GenBank/DDBJ whole genome shotgun (WGS) entry which is preliminary data.</text>
</comment>
<evidence type="ECO:0000313" key="3">
    <source>
        <dbReference type="Proteomes" id="UP000828251"/>
    </source>
</evidence>
<name>A0A9D3VX32_9ROSI</name>